<organism evidence="2 3">
    <name type="scientific">Oculimacula yallundae</name>
    <dbReference type="NCBI Taxonomy" id="86028"/>
    <lineage>
        <taxon>Eukaryota</taxon>
        <taxon>Fungi</taxon>
        <taxon>Dikarya</taxon>
        <taxon>Ascomycota</taxon>
        <taxon>Pezizomycotina</taxon>
        <taxon>Leotiomycetes</taxon>
        <taxon>Helotiales</taxon>
        <taxon>Ploettnerulaceae</taxon>
        <taxon>Oculimacula</taxon>
    </lineage>
</organism>
<comment type="caution">
    <text evidence="2">The sequence shown here is derived from an EMBL/GenBank/DDBJ whole genome shotgun (WGS) entry which is preliminary data.</text>
</comment>
<protein>
    <submittedName>
        <fullName evidence="2">Uncharacterized protein</fullName>
    </submittedName>
</protein>
<name>A0ABR4CQ08_9HELO</name>
<evidence type="ECO:0000313" key="3">
    <source>
        <dbReference type="Proteomes" id="UP001595075"/>
    </source>
</evidence>
<feature type="compositionally biased region" description="Low complexity" evidence="1">
    <location>
        <begin position="20"/>
        <end position="36"/>
    </location>
</feature>
<keyword evidence="3" id="KW-1185">Reference proteome</keyword>
<gene>
    <name evidence="2" type="ORF">VTL71DRAFT_11384</name>
</gene>
<dbReference type="Proteomes" id="UP001595075">
    <property type="component" value="Unassembled WGS sequence"/>
</dbReference>
<reference evidence="2 3" key="1">
    <citation type="journal article" date="2024" name="Commun. Biol.">
        <title>Comparative genomic analysis of thermophilic fungi reveals convergent evolutionary adaptations and gene losses.</title>
        <authorList>
            <person name="Steindorff A.S."/>
            <person name="Aguilar-Pontes M.V."/>
            <person name="Robinson A.J."/>
            <person name="Andreopoulos B."/>
            <person name="LaButti K."/>
            <person name="Kuo A."/>
            <person name="Mondo S."/>
            <person name="Riley R."/>
            <person name="Otillar R."/>
            <person name="Haridas S."/>
            <person name="Lipzen A."/>
            <person name="Grimwood J."/>
            <person name="Schmutz J."/>
            <person name="Clum A."/>
            <person name="Reid I.D."/>
            <person name="Moisan M.C."/>
            <person name="Butler G."/>
            <person name="Nguyen T.T.M."/>
            <person name="Dewar K."/>
            <person name="Conant G."/>
            <person name="Drula E."/>
            <person name="Henrissat B."/>
            <person name="Hansel C."/>
            <person name="Singer S."/>
            <person name="Hutchinson M.I."/>
            <person name="de Vries R.P."/>
            <person name="Natvig D.O."/>
            <person name="Powell A.J."/>
            <person name="Tsang A."/>
            <person name="Grigoriev I.V."/>
        </authorList>
    </citation>
    <scope>NUCLEOTIDE SEQUENCE [LARGE SCALE GENOMIC DNA]</scope>
    <source>
        <strain evidence="2 3">CBS 494.80</strain>
    </source>
</reference>
<feature type="region of interest" description="Disordered" evidence="1">
    <location>
        <begin position="168"/>
        <end position="191"/>
    </location>
</feature>
<dbReference type="EMBL" id="JAZHXI010000004">
    <property type="protein sequence ID" value="KAL2072041.1"/>
    <property type="molecule type" value="Genomic_DNA"/>
</dbReference>
<feature type="compositionally biased region" description="Low complexity" evidence="1">
    <location>
        <begin position="182"/>
        <end position="191"/>
    </location>
</feature>
<sequence>MQRIHSSISQLPKVPIFRSSPLSSSSLTTKQFQSQKSKTKQKAKTKQPIPNPCLKSCLETATRNVPVRASSVKLLSYTEYYIHRGVVQVVKGTNPIKGSEDTSPPPELILDCLQSYTSQRLSISRSSIYGLPKNTSSPLLNKSLSSHCAKASSNFPIPIPMPILNRSGSRSRADISPTPELAAANASRNISSSCSEIFASPFR</sequence>
<accession>A0ABR4CQ08</accession>
<evidence type="ECO:0000256" key="1">
    <source>
        <dbReference type="SAM" id="MobiDB-lite"/>
    </source>
</evidence>
<feature type="region of interest" description="Disordered" evidence="1">
    <location>
        <begin position="20"/>
        <end position="48"/>
    </location>
</feature>
<proteinExistence type="predicted"/>
<evidence type="ECO:0000313" key="2">
    <source>
        <dbReference type="EMBL" id="KAL2072041.1"/>
    </source>
</evidence>